<dbReference type="PROSITE" id="PS00455">
    <property type="entry name" value="AMP_BINDING"/>
    <property type="match status" value="1"/>
</dbReference>
<dbReference type="Gene3D" id="3.40.50.980">
    <property type="match status" value="2"/>
</dbReference>
<organism evidence="4">
    <name type="scientific">hydrothermal vent metagenome</name>
    <dbReference type="NCBI Taxonomy" id="652676"/>
    <lineage>
        <taxon>unclassified sequences</taxon>
        <taxon>metagenomes</taxon>
        <taxon>ecological metagenomes</taxon>
    </lineage>
</organism>
<dbReference type="EMBL" id="UOET01000299">
    <property type="protein sequence ID" value="VAW28934.1"/>
    <property type="molecule type" value="Genomic_DNA"/>
</dbReference>
<dbReference type="InterPro" id="IPR020845">
    <property type="entry name" value="AMP-binding_CS"/>
</dbReference>
<dbReference type="SUPFAM" id="SSF56801">
    <property type="entry name" value="Acetyl-CoA synthetase-like"/>
    <property type="match status" value="1"/>
</dbReference>
<gene>
    <name evidence="4" type="ORF">MNBD_BACTEROID07-207</name>
</gene>
<dbReference type="AlphaFoldDB" id="A0A3B0VAK9"/>
<accession>A0A3B0VAK9</accession>
<dbReference type="PANTHER" id="PTHR43201:SF5">
    <property type="entry name" value="MEDIUM-CHAIN ACYL-COA LIGASE ACSF2, MITOCHONDRIAL"/>
    <property type="match status" value="1"/>
</dbReference>
<evidence type="ECO:0000256" key="2">
    <source>
        <dbReference type="ARBA" id="ARBA00022598"/>
    </source>
</evidence>
<feature type="domain" description="AMP-dependent synthetase/ligase" evidence="3">
    <location>
        <begin position="24"/>
        <end position="281"/>
    </location>
</feature>
<feature type="non-terminal residue" evidence="4">
    <location>
        <position position="285"/>
    </location>
</feature>
<evidence type="ECO:0000259" key="3">
    <source>
        <dbReference type="Pfam" id="PF00501"/>
    </source>
</evidence>
<evidence type="ECO:0000313" key="4">
    <source>
        <dbReference type="EMBL" id="VAW28934.1"/>
    </source>
</evidence>
<dbReference type="GO" id="GO:0031956">
    <property type="term" value="F:medium-chain fatty acid-CoA ligase activity"/>
    <property type="evidence" value="ECO:0007669"/>
    <property type="project" value="TreeGrafter"/>
</dbReference>
<proteinExistence type="inferred from homology"/>
<evidence type="ECO:0000256" key="1">
    <source>
        <dbReference type="ARBA" id="ARBA00006432"/>
    </source>
</evidence>
<reference evidence="4" key="1">
    <citation type="submission" date="2018-06" db="EMBL/GenBank/DDBJ databases">
        <authorList>
            <person name="Zhirakovskaya E."/>
        </authorList>
    </citation>
    <scope>NUCLEOTIDE SEQUENCE</scope>
</reference>
<keyword evidence="2 4" id="KW-0436">Ligase</keyword>
<dbReference type="PANTHER" id="PTHR43201">
    <property type="entry name" value="ACYL-COA SYNTHETASE"/>
    <property type="match status" value="1"/>
</dbReference>
<name>A0A3B0VAK9_9ZZZZ</name>
<dbReference type="Pfam" id="PF00501">
    <property type="entry name" value="AMP-binding"/>
    <property type="match status" value="1"/>
</dbReference>
<protein>
    <submittedName>
        <fullName evidence="4">Long-chain-fatty-acid--CoA ligase @ Long-chain fatty-acid-CoA ligase, Mycobacterial subgroup FadD35</fullName>
        <ecNumber evidence="4">6.2.1.3</ecNumber>
    </submittedName>
</protein>
<comment type="similarity">
    <text evidence="1">Belongs to the ATP-dependent AMP-binding enzyme family.</text>
</comment>
<dbReference type="EC" id="6.2.1.3" evidence="4"/>
<dbReference type="GO" id="GO:0004467">
    <property type="term" value="F:long-chain fatty acid-CoA ligase activity"/>
    <property type="evidence" value="ECO:0007669"/>
    <property type="project" value="UniProtKB-EC"/>
</dbReference>
<dbReference type="InterPro" id="IPR000873">
    <property type="entry name" value="AMP-dep_synth/lig_dom"/>
</dbReference>
<sequence>MSNLSYVCGTGSVPLLGKTIGEMFDETVERFPETEALVVVHQNVRWTYRTLKQQVEQCALGLHSLGLRKGERIGIWALNCSEWIVLQYATAKLGAILVNINPSYRVHELEYVLKQSGCKFLVIDEKTEHSDYAEIVYELTPRLKYAEPGYLREVKLPELTTIITLEEKAGPGMFRWQDVLDSANDVQPDVLDEIASRLHFDESINIQYTSGTTGFPKGATLSHHNILNNGYFVTESLHLTEKDRMIIPVPLYHCFGMVMGNLGCLSHGATAIYASRAFDPEAVIR</sequence>